<evidence type="ECO:0000313" key="9">
    <source>
        <dbReference type="EMBL" id="OHA18728.1"/>
    </source>
</evidence>
<evidence type="ECO:0000256" key="5">
    <source>
        <dbReference type="ARBA" id="ARBA00022989"/>
    </source>
</evidence>
<reference evidence="9 10" key="1">
    <citation type="journal article" date="2016" name="Nat. Commun.">
        <title>Thousands of microbial genomes shed light on interconnected biogeochemical processes in an aquifer system.</title>
        <authorList>
            <person name="Anantharaman K."/>
            <person name="Brown C.T."/>
            <person name="Hug L.A."/>
            <person name="Sharon I."/>
            <person name="Castelle C.J."/>
            <person name="Probst A.J."/>
            <person name="Thomas B.C."/>
            <person name="Singh A."/>
            <person name="Wilkins M.J."/>
            <person name="Karaoz U."/>
            <person name="Brodie E.L."/>
            <person name="Williams K.H."/>
            <person name="Hubbard S.S."/>
            <person name="Banfield J.F."/>
        </authorList>
    </citation>
    <scope>NUCLEOTIDE SEQUENCE [LARGE SCALE GENOMIC DNA]</scope>
</reference>
<dbReference type="GO" id="GO:0016020">
    <property type="term" value="C:membrane"/>
    <property type="evidence" value="ECO:0007669"/>
    <property type="project" value="UniProtKB-SubCell"/>
</dbReference>
<evidence type="ECO:0000256" key="2">
    <source>
        <dbReference type="ARBA" id="ARBA00006464"/>
    </source>
</evidence>
<evidence type="ECO:0000256" key="1">
    <source>
        <dbReference type="ARBA" id="ARBA00004141"/>
    </source>
</evidence>
<evidence type="ECO:0000313" key="10">
    <source>
        <dbReference type="Proteomes" id="UP000178873"/>
    </source>
</evidence>
<evidence type="ECO:0000256" key="4">
    <source>
        <dbReference type="ARBA" id="ARBA00022692"/>
    </source>
</evidence>
<comment type="similarity">
    <text evidence="2">Belongs to the bacterial sugar transferase family.</text>
</comment>
<dbReference type="GO" id="GO:0016780">
    <property type="term" value="F:phosphotransferase activity, for other substituted phosphate groups"/>
    <property type="evidence" value="ECO:0007669"/>
    <property type="project" value="TreeGrafter"/>
</dbReference>
<name>A0A1G2M4D9_9BACT</name>
<dbReference type="AlphaFoldDB" id="A0A1G2M4D9"/>
<evidence type="ECO:0000256" key="6">
    <source>
        <dbReference type="ARBA" id="ARBA00023136"/>
    </source>
</evidence>
<dbReference type="PANTHER" id="PTHR30576:SF0">
    <property type="entry name" value="UNDECAPRENYL-PHOSPHATE N-ACETYLGALACTOSAMINYL 1-PHOSPHATE TRANSFERASE-RELATED"/>
    <property type="match status" value="1"/>
</dbReference>
<evidence type="ECO:0000256" key="3">
    <source>
        <dbReference type="ARBA" id="ARBA00022679"/>
    </source>
</evidence>
<comment type="subcellular location">
    <subcellularLocation>
        <location evidence="1">Membrane</location>
        <topology evidence="1">Multi-pass membrane protein</topology>
    </subcellularLocation>
</comment>
<keyword evidence="3" id="KW-0808">Transferase</keyword>
<accession>A0A1G2M4D9</accession>
<evidence type="ECO:0000259" key="8">
    <source>
        <dbReference type="Pfam" id="PF02397"/>
    </source>
</evidence>
<dbReference type="PANTHER" id="PTHR30576">
    <property type="entry name" value="COLANIC BIOSYNTHESIS UDP-GLUCOSE LIPID CARRIER TRANSFERASE"/>
    <property type="match status" value="1"/>
</dbReference>
<keyword evidence="5 7" id="KW-1133">Transmembrane helix</keyword>
<comment type="caution">
    <text evidence="9">The sequence shown here is derived from an EMBL/GenBank/DDBJ whole genome shotgun (WGS) entry which is preliminary data.</text>
</comment>
<sequence length="448" mass="51608">MVAPNRFEKLLLFLGDICALFAALWLMLLFRYGVFPTPDIFFLHVPPFIILFVVWLVVFFIAGLYEKHTVILKRRLPSLLLNALLVNTVIAIAFFYFIPYFGIAPKTNLFIDLALSFILILLWRIYGYPIFSSRRKQNALLIGSGTEMRELRDEVNNNSRYSINFVSSVDLDAVDQIDFKTEVLDRIYAEGIQIVAVDLRSPKVGPILPHLYNLIFSKVRFIDMYKVYEDIFDRVPLSLLQYNWFLENISLGPKFTYDFIKRVMDIGVSTVLGVISLVFYPFVWCAIKLDHAGPLFSIQERVGKGNKPVKLFKFRTMTSANDGGKWENSSNKVTRVGAFLRKTRIDELPQLWNVIKGDISLIGPRPEFLGPVKQYAAEIPYYNIRHLIKPGLSGWAQIYGEHPHHDIGIAETRNKLSYDLYYIKNRSLILDLVIMLKTIKELMSRAGV</sequence>
<dbReference type="EMBL" id="MHRF01000001">
    <property type="protein sequence ID" value="OHA18728.1"/>
    <property type="molecule type" value="Genomic_DNA"/>
</dbReference>
<dbReference type="InterPro" id="IPR003362">
    <property type="entry name" value="Bact_transf"/>
</dbReference>
<feature type="transmembrane region" description="Helical" evidence="7">
    <location>
        <begin position="76"/>
        <end position="97"/>
    </location>
</feature>
<organism evidence="9 10">
    <name type="scientific">Candidatus Taylorbacteria bacterium RIFCSPHIGHO2_01_FULL_46_22b</name>
    <dbReference type="NCBI Taxonomy" id="1802301"/>
    <lineage>
        <taxon>Bacteria</taxon>
        <taxon>Candidatus Tayloriibacteriota</taxon>
    </lineage>
</organism>
<dbReference type="STRING" id="1802301.A2664_04430"/>
<keyword evidence="4 7" id="KW-0812">Transmembrane</keyword>
<dbReference type="InterPro" id="IPR017475">
    <property type="entry name" value="EPS_sugar_tfrase"/>
</dbReference>
<gene>
    <name evidence="9" type="ORF">A2664_04430</name>
</gene>
<proteinExistence type="inferred from homology"/>
<dbReference type="Proteomes" id="UP000178873">
    <property type="component" value="Unassembled WGS sequence"/>
</dbReference>
<feature type="transmembrane region" description="Helical" evidence="7">
    <location>
        <begin position="12"/>
        <end position="34"/>
    </location>
</feature>
<feature type="transmembrane region" description="Helical" evidence="7">
    <location>
        <begin position="40"/>
        <end position="64"/>
    </location>
</feature>
<evidence type="ECO:0000256" key="7">
    <source>
        <dbReference type="SAM" id="Phobius"/>
    </source>
</evidence>
<feature type="domain" description="Bacterial sugar transferase" evidence="8">
    <location>
        <begin position="261"/>
        <end position="443"/>
    </location>
</feature>
<keyword evidence="6 7" id="KW-0472">Membrane</keyword>
<protein>
    <recommendedName>
        <fullName evidence="8">Bacterial sugar transferase domain-containing protein</fullName>
    </recommendedName>
</protein>
<feature type="transmembrane region" description="Helical" evidence="7">
    <location>
        <begin position="263"/>
        <end position="284"/>
    </location>
</feature>
<feature type="transmembrane region" description="Helical" evidence="7">
    <location>
        <begin position="109"/>
        <end position="126"/>
    </location>
</feature>
<dbReference type="Pfam" id="PF02397">
    <property type="entry name" value="Bac_transf"/>
    <property type="match status" value="1"/>
</dbReference>
<dbReference type="NCBIfam" id="TIGR03025">
    <property type="entry name" value="EPS_sugtrans"/>
    <property type="match status" value="1"/>
</dbReference>